<gene>
    <name evidence="7" type="ORF">SAMN05444336_10518</name>
</gene>
<dbReference type="InterPro" id="IPR014757">
    <property type="entry name" value="Tscrpt_reg_IclR_C"/>
</dbReference>
<dbReference type="InterPro" id="IPR050707">
    <property type="entry name" value="HTH_MetabolicPath_Reg"/>
</dbReference>
<keyword evidence="1" id="KW-0805">Transcription regulation</keyword>
<evidence type="ECO:0000256" key="4">
    <source>
        <dbReference type="SAM" id="MobiDB-lite"/>
    </source>
</evidence>
<reference evidence="7 8" key="1">
    <citation type="submission" date="2016-10" db="EMBL/GenBank/DDBJ databases">
        <authorList>
            <person name="de Groot N.N."/>
        </authorList>
    </citation>
    <scope>NUCLEOTIDE SEQUENCE [LARGE SCALE GENOMIC DNA]</scope>
    <source>
        <strain evidence="7 8">DSM 17890</strain>
    </source>
</reference>
<dbReference type="STRING" id="356660.SAMN05444336_10518"/>
<dbReference type="FunFam" id="1.10.10.10:FF:000056">
    <property type="entry name" value="IclR family transcriptional regulator"/>
    <property type="match status" value="1"/>
</dbReference>
<dbReference type="GO" id="GO:0003700">
    <property type="term" value="F:DNA-binding transcription factor activity"/>
    <property type="evidence" value="ECO:0007669"/>
    <property type="project" value="TreeGrafter"/>
</dbReference>
<keyword evidence="8" id="KW-1185">Reference proteome</keyword>
<dbReference type="SUPFAM" id="SSF46785">
    <property type="entry name" value="Winged helix' DNA-binding domain"/>
    <property type="match status" value="1"/>
</dbReference>
<dbReference type="SUPFAM" id="SSF55781">
    <property type="entry name" value="GAF domain-like"/>
    <property type="match status" value="1"/>
</dbReference>
<name>A0A1H3BGU8_9RHOB</name>
<dbReference type="EMBL" id="FNMZ01000005">
    <property type="protein sequence ID" value="SDX40948.1"/>
    <property type="molecule type" value="Genomic_DNA"/>
</dbReference>
<dbReference type="GO" id="GO:0045892">
    <property type="term" value="P:negative regulation of DNA-templated transcription"/>
    <property type="evidence" value="ECO:0007669"/>
    <property type="project" value="TreeGrafter"/>
</dbReference>
<dbReference type="InterPro" id="IPR005471">
    <property type="entry name" value="Tscrpt_reg_IclR_N"/>
</dbReference>
<dbReference type="InterPro" id="IPR036390">
    <property type="entry name" value="WH_DNA-bd_sf"/>
</dbReference>
<protein>
    <submittedName>
        <fullName evidence="7">Transcriptional regulator, IclR family</fullName>
    </submittedName>
</protein>
<accession>A0A1H3BGU8</accession>
<feature type="domain" description="HTH iclR-type" evidence="5">
    <location>
        <begin position="46"/>
        <end position="107"/>
    </location>
</feature>
<dbReference type="Pfam" id="PF09339">
    <property type="entry name" value="HTH_IclR"/>
    <property type="match status" value="1"/>
</dbReference>
<evidence type="ECO:0000259" key="5">
    <source>
        <dbReference type="PROSITE" id="PS51077"/>
    </source>
</evidence>
<dbReference type="PANTHER" id="PTHR30136:SF39">
    <property type="entry name" value="TRANSCRIPTIONAL REGULATORY PROTEIN"/>
    <property type="match status" value="1"/>
</dbReference>
<dbReference type="Proteomes" id="UP000199118">
    <property type="component" value="Unassembled WGS sequence"/>
</dbReference>
<sequence length="267" mass="28152">MPNLQDAAPPVRLPPIRGPSMPPASASDTTPPSPLPPEAEAPGKGVAAVDRALSILAAIEQGEEAPTLSDLARATGLYKSTILRLLESLQGHGYVSRVQDARYALGPAVRRLGMAYERRNPLRDLVEPVMAALVEAGCESPSFHVRQDARLRLCLFRRESNHSTLDRVHAGDLLPLDRGAAGRVILAFDGAEGEAFEAVRVAGHACSLGERDPECAGLAAPVFGPHRRLIGALSLSGPRERFNAENVVAMRAHLLPAAAGLSVALGG</sequence>
<keyword evidence="3" id="KW-0804">Transcription</keyword>
<proteinExistence type="predicted"/>
<dbReference type="InterPro" id="IPR036388">
    <property type="entry name" value="WH-like_DNA-bd_sf"/>
</dbReference>
<evidence type="ECO:0000313" key="8">
    <source>
        <dbReference type="Proteomes" id="UP000199118"/>
    </source>
</evidence>
<feature type="compositionally biased region" description="Pro residues" evidence="4">
    <location>
        <begin position="11"/>
        <end position="22"/>
    </location>
</feature>
<dbReference type="PROSITE" id="PS51077">
    <property type="entry name" value="HTH_ICLR"/>
    <property type="match status" value="1"/>
</dbReference>
<dbReference type="PROSITE" id="PS51078">
    <property type="entry name" value="ICLR_ED"/>
    <property type="match status" value="1"/>
</dbReference>
<keyword evidence="2" id="KW-0238">DNA-binding</keyword>
<dbReference type="AlphaFoldDB" id="A0A1H3BGU8"/>
<dbReference type="Gene3D" id="1.10.10.10">
    <property type="entry name" value="Winged helix-like DNA-binding domain superfamily/Winged helix DNA-binding domain"/>
    <property type="match status" value="1"/>
</dbReference>
<dbReference type="Gene3D" id="3.30.450.40">
    <property type="match status" value="2"/>
</dbReference>
<organism evidence="7 8">
    <name type="scientific">Albimonas donghaensis</name>
    <dbReference type="NCBI Taxonomy" id="356660"/>
    <lineage>
        <taxon>Bacteria</taxon>
        <taxon>Pseudomonadati</taxon>
        <taxon>Pseudomonadota</taxon>
        <taxon>Alphaproteobacteria</taxon>
        <taxon>Rhodobacterales</taxon>
        <taxon>Paracoccaceae</taxon>
        <taxon>Albimonas</taxon>
    </lineage>
</organism>
<evidence type="ECO:0000256" key="3">
    <source>
        <dbReference type="ARBA" id="ARBA00023163"/>
    </source>
</evidence>
<dbReference type="InterPro" id="IPR029016">
    <property type="entry name" value="GAF-like_dom_sf"/>
</dbReference>
<dbReference type="Pfam" id="PF01614">
    <property type="entry name" value="IclR_C"/>
    <property type="match status" value="1"/>
</dbReference>
<evidence type="ECO:0000256" key="2">
    <source>
        <dbReference type="ARBA" id="ARBA00023125"/>
    </source>
</evidence>
<dbReference type="SMART" id="SM00346">
    <property type="entry name" value="HTH_ICLR"/>
    <property type="match status" value="1"/>
</dbReference>
<feature type="region of interest" description="Disordered" evidence="4">
    <location>
        <begin position="1"/>
        <end position="44"/>
    </location>
</feature>
<feature type="domain" description="IclR-ED" evidence="6">
    <location>
        <begin position="108"/>
        <end position="267"/>
    </location>
</feature>
<evidence type="ECO:0000259" key="6">
    <source>
        <dbReference type="PROSITE" id="PS51078"/>
    </source>
</evidence>
<dbReference type="PANTHER" id="PTHR30136">
    <property type="entry name" value="HELIX-TURN-HELIX TRANSCRIPTIONAL REGULATOR, ICLR FAMILY"/>
    <property type="match status" value="1"/>
</dbReference>
<evidence type="ECO:0000256" key="1">
    <source>
        <dbReference type="ARBA" id="ARBA00023015"/>
    </source>
</evidence>
<dbReference type="GO" id="GO:0003677">
    <property type="term" value="F:DNA binding"/>
    <property type="evidence" value="ECO:0007669"/>
    <property type="project" value="UniProtKB-KW"/>
</dbReference>
<evidence type="ECO:0000313" key="7">
    <source>
        <dbReference type="EMBL" id="SDX40948.1"/>
    </source>
</evidence>